<organism evidence="1 2">
    <name type="scientific">Klebsiella michiganensis</name>
    <dbReference type="NCBI Taxonomy" id="1134687"/>
    <lineage>
        <taxon>Bacteria</taxon>
        <taxon>Pseudomonadati</taxon>
        <taxon>Pseudomonadota</taxon>
        <taxon>Gammaproteobacteria</taxon>
        <taxon>Enterobacterales</taxon>
        <taxon>Enterobacteriaceae</taxon>
        <taxon>Klebsiella/Raoultella group</taxon>
        <taxon>Klebsiella</taxon>
    </lineage>
</organism>
<dbReference type="Gene3D" id="1.10.240.10">
    <property type="entry name" value="Tyrosyl-Transfer RNA Synthetase"/>
    <property type="match status" value="1"/>
</dbReference>
<gene>
    <name evidence="1" type="primary">trpS_2</name>
    <name evidence="1" type="ORF">NCTC11685_04780</name>
</gene>
<sequence>MYGHLKGEVAEAVSGMLTELQERYHRFRGDEAFLNQVMKEGAEKASARASITLKAVYEAIGFVAKP</sequence>
<dbReference type="AlphaFoldDB" id="A0A7H4PGJ0"/>
<evidence type="ECO:0000313" key="2">
    <source>
        <dbReference type="Proteomes" id="UP000254863"/>
    </source>
</evidence>
<keyword evidence="1" id="KW-0436">Ligase</keyword>
<comment type="caution">
    <text evidence="1">The sequence shown here is derived from an EMBL/GenBank/DDBJ whole genome shotgun (WGS) entry which is preliminary data.</text>
</comment>
<dbReference type="Gene3D" id="3.40.50.620">
    <property type="entry name" value="HUPs"/>
    <property type="match status" value="1"/>
</dbReference>
<dbReference type="InterPro" id="IPR050203">
    <property type="entry name" value="Trp-tRNA_synthetase"/>
</dbReference>
<name>A0A7H4PGJ0_9ENTR</name>
<keyword evidence="1" id="KW-0030">Aminoacyl-tRNA synthetase</keyword>
<dbReference type="InterPro" id="IPR014729">
    <property type="entry name" value="Rossmann-like_a/b/a_fold"/>
</dbReference>
<dbReference type="EMBL" id="UGMS01000002">
    <property type="protein sequence ID" value="STW71280.1"/>
    <property type="molecule type" value="Genomic_DNA"/>
</dbReference>
<dbReference type="Proteomes" id="UP000254863">
    <property type="component" value="Unassembled WGS sequence"/>
</dbReference>
<accession>A0A7H4PGJ0</accession>
<dbReference type="PANTHER" id="PTHR43766">
    <property type="entry name" value="TRYPTOPHAN--TRNA LIGASE, MITOCHONDRIAL"/>
    <property type="match status" value="1"/>
</dbReference>
<dbReference type="GO" id="GO:0006436">
    <property type="term" value="P:tryptophanyl-tRNA aminoacylation"/>
    <property type="evidence" value="ECO:0007669"/>
    <property type="project" value="TreeGrafter"/>
</dbReference>
<proteinExistence type="predicted"/>
<evidence type="ECO:0000313" key="1">
    <source>
        <dbReference type="EMBL" id="STW71280.1"/>
    </source>
</evidence>
<dbReference type="EC" id="6.1.1.2" evidence="1"/>
<dbReference type="GO" id="GO:0004830">
    <property type="term" value="F:tryptophan-tRNA ligase activity"/>
    <property type="evidence" value="ECO:0007669"/>
    <property type="project" value="UniProtKB-EC"/>
</dbReference>
<dbReference type="SUPFAM" id="SSF52374">
    <property type="entry name" value="Nucleotidylyl transferase"/>
    <property type="match status" value="1"/>
</dbReference>
<reference evidence="1 2" key="1">
    <citation type="submission" date="2018-06" db="EMBL/GenBank/DDBJ databases">
        <authorList>
            <consortium name="Pathogen Informatics"/>
            <person name="Doyle S."/>
        </authorList>
    </citation>
    <scope>NUCLEOTIDE SEQUENCE [LARGE SCALE GENOMIC DNA]</scope>
    <source>
        <strain evidence="1 2">NCTC11685</strain>
    </source>
</reference>
<dbReference type="GO" id="GO:0005829">
    <property type="term" value="C:cytosol"/>
    <property type="evidence" value="ECO:0007669"/>
    <property type="project" value="TreeGrafter"/>
</dbReference>
<protein>
    <submittedName>
        <fullName evidence="1">Tryptophanyl-tRNA synthetase</fullName>
        <ecNumber evidence="1">6.1.1.2</ecNumber>
    </submittedName>
</protein>
<dbReference type="PANTHER" id="PTHR43766:SF1">
    <property type="entry name" value="TRYPTOPHAN--TRNA LIGASE, MITOCHONDRIAL"/>
    <property type="match status" value="1"/>
</dbReference>